<gene>
    <name evidence="7" type="ORF">SAMN04487911_1278</name>
</gene>
<dbReference type="PANTHER" id="PTHR41164">
    <property type="entry name" value="CURLI PRODUCTION ASSEMBLY/TRANSPORT COMPONENT CSGG"/>
    <property type="match status" value="1"/>
</dbReference>
<dbReference type="PANTHER" id="PTHR41164:SF1">
    <property type="entry name" value="CURLI PRODUCTION ASSEMBLY_TRANSPORT COMPONENT CSGG"/>
    <property type="match status" value="1"/>
</dbReference>
<evidence type="ECO:0000256" key="4">
    <source>
        <dbReference type="ARBA" id="ARBA00023139"/>
    </source>
</evidence>
<dbReference type="InterPro" id="IPR005534">
    <property type="entry name" value="Curli_assmbl/transp-comp_CsgG"/>
</dbReference>
<keyword evidence="5" id="KW-0449">Lipoprotein</keyword>
<evidence type="ECO:0000313" key="7">
    <source>
        <dbReference type="EMBL" id="SHJ60809.1"/>
    </source>
</evidence>
<dbReference type="STRING" id="558155.SAMN04487911_1278"/>
<dbReference type="Pfam" id="PF03783">
    <property type="entry name" value="CsgG"/>
    <property type="match status" value="1"/>
</dbReference>
<evidence type="ECO:0000256" key="2">
    <source>
        <dbReference type="ARBA" id="ARBA00022729"/>
    </source>
</evidence>
<evidence type="ECO:0000313" key="8">
    <source>
        <dbReference type="Proteomes" id="UP000184231"/>
    </source>
</evidence>
<accession>A0A1M6KPC2</accession>
<sequence length="468" mass="51840">MNTKTAIAIVCSTAFLFTGCGAFFNQPYKLQDARIGELSSKTQILRDMPLPHEQVVVGVYNFKDQTGQYKAIENGSTFSTAVSQGATTMLIQALEDSNWFIPIERENLSNLLNERNIIRSTRDEFQKRTNSPQPALPPLLYAGVLLEGGVVSYDSNVITGGAGARYFGAGGSTQYREDRISIYLRAVSTSNGKILKTVYVSKTILSQAIDASLFRYVNFQRLLEAETGFTKNEPVQLAMKDAIEKAVEALIIEGIEAGLWTSKEGGETNKKLMDAYNTEKELEEATLVHNRKQTPLKYNNAFIFNAFSPILNADLAQKTLGLGGSIAYSKVVSPHANISLDLGYLYVTGGDSFNREYMSSSLNLELNILPYDKLAPFIYGGGGYIFDIHNREGQNTDKIVSPKLQFGAGLNAYVSDHVDFRVFAESNFTTTDVLDNVVHGKRDDYYYNFGAALKYKFGQKKKNAVLKE</sequence>
<keyword evidence="1" id="KW-1003">Cell membrane</keyword>
<keyword evidence="8" id="KW-1185">Reference proteome</keyword>
<reference evidence="7 8" key="1">
    <citation type="submission" date="2016-11" db="EMBL/GenBank/DDBJ databases">
        <authorList>
            <person name="Jaros S."/>
            <person name="Januszkiewicz K."/>
            <person name="Wedrychowicz H."/>
        </authorList>
    </citation>
    <scope>NUCLEOTIDE SEQUENCE [LARGE SCALE GENOMIC DNA]</scope>
    <source>
        <strain evidence="7 8">CGMCC 1.8863</strain>
    </source>
</reference>
<keyword evidence="3" id="KW-0472">Membrane</keyword>
<evidence type="ECO:0000256" key="6">
    <source>
        <dbReference type="SAM" id="SignalP"/>
    </source>
</evidence>
<dbReference type="Proteomes" id="UP000184231">
    <property type="component" value="Unassembled WGS sequence"/>
</dbReference>
<evidence type="ECO:0000256" key="3">
    <source>
        <dbReference type="ARBA" id="ARBA00023136"/>
    </source>
</evidence>
<keyword evidence="2 6" id="KW-0732">Signal</keyword>
<feature type="signal peptide" evidence="6">
    <location>
        <begin position="1"/>
        <end position="22"/>
    </location>
</feature>
<dbReference type="RefSeq" id="WP_072765429.1">
    <property type="nucleotide sequence ID" value="NZ_FQYX01000027.1"/>
</dbReference>
<dbReference type="Gene3D" id="2.40.160.20">
    <property type="match status" value="1"/>
</dbReference>
<dbReference type="AlphaFoldDB" id="A0A1M6KPC2"/>
<dbReference type="OrthoDB" id="1110708at2"/>
<dbReference type="GO" id="GO:0030288">
    <property type="term" value="C:outer membrane-bounded periplasmic space"/>
    <property type="evidence" value="ECO:0007669"/>
    <property type="project" value="InterPro"/>
</dbReference>
<evidence type="ECO:0000256" key="5">
    <source>
        <dbReference type="ARBA" id="ARBA00023288"/>
    </source>
</evidence>
<name>A0A1M6KPC2_9FLAO</name>
<dbReference type="Gene3D" id="3.40.50.10610">
    <property type="entry name" value="ABC-type transport auxiliary lipoprotein component"/>
    <property type="match status" value="2"/>
</dbReference>
<dbReference type="PROSITE" id="PS51257">
    <property type="entry name" value="PROKAR_LIPOPROTEIN"/>
    <property type="match status" value="1"/>
</dbReference>
<feature type="chain" id="PRO_5012251978" evidence="6">
    <location>
        <begin position="23"/>
        <end position="468"/>
    </location>
</feature>
<dbReference type="SUPFAM" id="SSF56925">
    <property type="entry name" value="OMPA-like"/>
    <property type="match status" value="1"/>
</dbReference>
<protein>
    <submittedName>
        <fullName evidence="7">Curli production assembly/transport component CsgG</fullName>
    </submittedName>
</protein>
<dbReference type="EMBL" id="FQYX01000027">
    <property type="protein sequence ID" value="SHJ60809.1"/>
    <property type="molecule type" value="Genomic_DNA"/>
</dbReference>
<proteinExistence type="predicted"/>
<evidence type="ECO:0000256" key="1">
    <source>
        <dbReference type="ARBA" id="ARBA00022475"/>
    </source>
</evidence>
<keyword evidence="4" id="KW-0564">Palmitate</keyword>
<dbReference type="InterPro" id="IPR011250">
    <property type="entry name" value="OMP/PagP_B-barrel"/>
</dbReference>
<organism evidence="7 8">
    <name type="scientific">Arenibacter nanhaiticus</name>
    <dbReference type="NCBI Taxonomy" id="558155"/>
    <lineage>
        <taxon>Bacteria</taxon>
        <taxon>Pseudomonadati</taxon>
        <taxon>Bacteroidota</taxon>
        <taxon>Flavobacteriia</taxon>
        <taxon>Flavobacteriales</taxon>
        <taxon>Flavobacteriaceae</taxon>
        <taxon>Arenibacter</taxon>
    </lineage>
</organism>